<dbReference type="Proteomes" id="UP000240542">
    <property type="component" value="Unassembled WGS sequence"/>
</dbReference>
<reference evidence="2 3" key="1">
    <citation type="submission" date="2018-03" db="EMBL/GenBank/DDBJ databases">
        <title>Genomic Encyclopedia of Archaeal and Bacterial Type Strains, Phase II (KMG-II): from individual species to whole genera.</title>
        <authorList>
            <person name="Goeker M."/>
        </authorList>
    </citation>
    <scope>NUCLEOTIDE SEQUENCE [LARGE SCALE GENOMIC DNA]</scope>
    <source>
        <strain evidence="2 3">DSM 45312</strain>
    </source>
</reference>
<keyword evidence="1" id="KW-0812">Transmembrane</keyword>
<feature type="transmembrane region" description="Helical" evidence="1">
    <location>
        <begin position="126"/>
        <end position="145"/>
    </location>
</feature>
<accession>A0A2P8DGE4</accession>
<sequence length="176" mass="18464">MHPQYGGEQDPYGNQPYGQHGYAQQGYGGYGQQPYGYPMERPGTVLAVRILTFIAAVVALLFAALFGAAFAIPEVQDGLAAGAADAGLPAGTGIVIVAVALGFFGGYGIISLILGSIGGKRSSGVWWFQILFQGLMLALELLSFVTGGFGAIVFIVYTGVIVLLLSMSSTREWYKG</sequence>
<protein>
    <submittedName>
        <fullName evidence="2">Uncharacterized protein</fullName>
    </submittedName>
</protein>
<feature type="transmembrane region" description="Helical" evidence="1">
    <location>
        <begin position="46"/>
        <end position="72"/>
    </location>
</feature>
<dbReference type="AlphaFoldDB" id="A0A2P8DGE4"/>
<keyword evidence="1" id="KW-1133">Transmembrane helix</keyword>
<keyword evidence="1" id="KW-0472">Membrane</keyword>
<evidence type="ECO:0000313" key="3">
    <source>
        <dbReference type="Proteomes" id="UP000240542"/>
    </source>
</evidence>
<proteinExistence type="predicted"/>
<dbReference type="RefSeq" id="WP_106584223.1">
    <property type="nucleotide sequence ID" value="NZ_PYGA01000012.1"/>
</dbReference>
<keyword evidence="3" id="KW-1185">Reference proteome</keyword>
<evidence type="ECO:0000313" key="2">
    <source>
        <dbReference type="EMBL" id="PSK96266.1"/>
    </source>
</evidence>
<feature type="transmembrane region" description="Helical" evidence="1">
    <location>
        <begin position="92"/>
        <end position="114"/>
    </location>
</feature>
<name>A0A2P8DGE4_9ACTN</name>
<organism evidence="2 3">
    <name type="scientific">Murinocardiopsis flavida</name>
    <dbReference type="NCBI Taxonomy" id="645275"/>
    <lineage>
        <taxon>Bacteria</taxon>
        <taxon>Bacillati</taxon>
        <taxon>Actinomycetota</taxon>
        <taxon>Actinomycetes</taxon>
        <taxon>Streptosporangiales</taxon>
        <taxon>Nocardiopsidaceae</taxon>
        <taxon>Murinocardiopsis</taxon>
    </lineage>
</organism>
<dbReference type="EMBL" id="PYGA01000012">
    <property type="protein sequence ID" value="PSK96266.1"/>
    <property type="molecule type" value="Genomic_DNA"/>
</dbReference>
<feature type="transmembrane region" description="Helical" evidence="1">
    <location>
        <begin position="151"/>
        <end position="170"/>
    </location>
</feature>
<evidence type="ECO:0000256" key="1">
    <source>
        <dbReference type="SAM" id="Phobius"/>
    </source>
</evidence>
<gene>
    <name evidence="2" type="ORF">CLV63_112149</name>
</gene>
<comment type="caution">
    <text evidence="2">The sequence shown here is derived from an EMBL/GenBank/DDBJ whole genome shotgun (WGS) entry which is preliminary data.</text>
</comment>